<feature type="domain" description="DUF2779" evidence="1">
    <location>
        <begin position="501"/>
        <end position="622"/>
    </location>
</feature>
<name>A0A2T4TXW8_9BACT</name>
<organism evidence="2 3">
    <name type="scientific">Candidatus Methylomirabilis limnetica</name>
    <dbReference type="NCBI Taxonomy" id="2033718"/>
    <lineage>
        <taxon>Bacteria</taxon>
        <taxon>Candidatus Methylomirabilota</taxon>
        <taxon>Candidatus Methylomirabilia</taxon>
        <taxon>Candidatus Methylomirabilales</taxon>
        <taxon>Candidatus Methylomirabilaceae</taxon>
        <taxon>Candidatus Methylomirabilis</taxon>
    </lineage>
</organism>
<comment type="caution">
    <text evidence="2">The sequence shown here is derived from an EMBL/GenBank/DDBJ whole genome shotgun (WGS) entry which is preliminary data.</text>
</comment>
<keyword evidence="3" id="KW-1185">Reference proteome</keyword>
<dbReference type="AlphaFoldDB" id="A0A2T4TXW8"/>
<gene>
    <name evidence="2" type="ORF">CLG94_07085</name>
</gene>
<protein>
    <recommendedName>
        <fullName evidence="1">DUF2779 domain-containing protein</fullName>
    </recommendedName>
</protein>
<reference evidence="2 3" key="1">
    <citation type="submission" date="2017-09" db="EMBL/GenBank/DDBJ databases">
        <title>Bloom of a denitrifying methanotroph, Candidatus Methylomirabilis limnetica, in a deep stratified lake.</title>
        <authorList>
            <person name="Graf J.S."/>
            <person name="Marchant H.K."/>
            <person name="Tienken D."/>
            <person name="Hach P.F."/>
            <person name="Brand A."/>
            <person name="Schubert C.J."/>
            <person name="Kuypers M.M."/>
            <person name="Milucka J."/>
        </authorList>
    </citation>
    <scope>NUCLEOTIDE SEQUENCE [LARGE SCALE GENOMIC DNA]</scope>
    <source>
        <strain evidence="2 3">Zug</strain>
    </source>
</reference>
<evidence type="ECO:0000313" key="2">
    <source>
        <dbReference type="EMBL" id="PTL35930.1"/>
    </source>
</evidence>
<evidence type="ECO:0000313" key="3">
    <source>
        <dbReference type="Proteomes" id="UP000241436"/>
    </source>
</evidence>
<accession>A0A2T4TXW8</accession>
<sequence>MMQGRDTMDERPASIEERNLSKAESLLKSAGLIMPPVPEELIARFRERSSWCFSTRLLSVSPYNIKQYVQEALSGRVQDSLILARAGHGVNTYAMHYFLVHGPLQLFLQISWGGANMDSRQTTAEVNKCFRLVERLLESVGEGLRSGRLRPADRLTVVASNVYGGFWLAPTENGPTQTAAARWDGSARDPKIVLIEAIRWLTQTHTSVRPVIRISKSQYISGLQCRKLLWWMVHEPESPELAVGEELQVIFERGRRVGELARTCVPGGVLVGLPHHEVTHRLAATAQAIADKAPVVYEASFLEDGIFVAVDILQRRRDGFVMAEVKSTLDVKNDHIPDVAVQAHVVRRAGLTVKSAEVMHLNRECRYPDLSNLFVRENVTSVIRSAVRAVPKQAGELVSMLAGPLPEVKTGPHCTTPHACPFIERCWPPLPAHHVSSLYGIRKAKAEEFVADGYNTLFDLPRKFAASPAARRQIHSVRTGEMIVERDLRGALASLTPPIAFLDFETVNPAIPVWPGCRPYAQVPVQFSCHVLKADGVEHHAWLAEGPDDPREQFARALIAACAGVNTVLAYNAPFERQCIDGLIEALPHVEDDLVALSSRIRDLLPIVRDHVYHPDFGGSFSIKKVLPALVPGLGYDDLKIQDGRSAAAAIETLLLGADALTAAQQRSLRRDLLRYCERDTLGMVRLYERLLKLAGMGR</sequence>
<evidence type="ECO:0000259" key="1">
    <source>
        <dbReference type="Pfam" id="PF11074"/>
    </source>
</evidence>
<reference evidence="3" key="2">
    <citation type="journal article" date="2018" name="Environ. Microbiol.">
        <title>Bloom of a denitrifying methanotroph, 'Candidatus Methylomirabilis limnetica', in a deep stratified lake.</title>
        <authorList>
            <person name="Graf J.S."/>
            <person name="Mayr M.J."/>
            <person name="Marchant H.K."/>
            <person name="Tienken D."/>
            <person name="Hach P.F."/>
            <person name="Brand A."/>
            <person name="Schubert C.J."/>
            <person name="Kuypers M.M."/>
            <person name="Milucka J."/>
        </authorList>
    </citation>
    <scope>NUCLEOTIDE SEQUENCE [LARGE SCALE GENOMIC DNA]</scope>
    <source>
        <strain evidence="3">Zug</strain>
    </source>
</reference>
<dbReference type="Pfam" id="PF11074">
    <property type="entry name" value="DUF2779"/>
    <property type="match status" value="1"/>
</dbReference>
<proteinExistence type="predicted"/>
<dbReference type="EMBL" id="NVQC01000021">
    <property type="protein sequence ID" value="PTL35930.1"/>
    <property type="molecule type" value="Genomic_DNA"/>
</dbReference>
<dbReference type="InterPro" id="IPR021301">
    <property type="entry name" value="DUF2779"/>
</dbReference>
<dbReference type="Proteomes" id="UP000241436">
    <property type="component" value="Unassembled WGS sequence"/>
</dbReference>